<keyword evidence="1" id="KW-0285">Flavoprotein</keyword>
<dbReference type="Pfam" id="PF03358">
    <property type="entry name" value="FMN_red"/>
    <property type="match status" value="1"/>
</dbReference>
<evidence type="ECO:0000259" key="3">
    <source>
        <dbReference type="Pfam" id="PF03358"/>
    </source>
</evidence>
<organism evidence="4 5">
    <name type="scientific">Mucilaginibacter angelicae</name>
    <dbReference type="NCBI Taxonomy" id="869718"/>
    <lineage>
        <taxon>Bacteria</taxon>
        <taxon>Pseudomonadati</taxon>
        <taxon>Bacteroidota</taxon>
        <taxon>Sphingobacteriia</taxon>
        <taxon>Sphingobacteriales</taxon>
        <taxon>Sphingobacteriaceae</taxon>
        <taxon>Mucilaginibacter</taxon>
    </lineage>
</organism>
<dbReference type="PANTHER" id="PTHR43278">
    <property type="entry name" value="NAD(P)H-DEPENDENT FMN-CONTAINING OXIDOREDUCTASE YWQN-RELATED"/>
    <property type="match status" value="1"/>
</dbReference>
<evidence type="ECO:0000313" key="4">
    <source>
        <dbReference type="EMBL" id="MFC0513481.1"/>
    </source>
</evidence>
<dbReference type="EMBL" id="JBHLTS010000015">
    <property type="protein sequence ID" value="MFC0513481.1"/>
    <property type="molecule type" value="Genomic_DNA"/>
</dbReference>
<protein>
    <submittedName>
        <fullName evidence="4">Flavodoxin family protein</fullName>
    </submittedName>
</protein>
<evidence type="ECO:0000313" key="5">
    <source>
        <dbReference type="Proteomes" id="UP001589828"/>
    </source>
</evidence>
<dbReference type="RefSeq" id="WP_377021346.1">
    <property type="nucleotide sequence ID" value="NZ_JBHLTS010000015.1"/>
</dbReference>
<dbReference type="Gene3D" id="3.40.50.360">
    <property type="match status" value="1"/>
</dbReference>
<dbReference type="InterPro" id="IPR029039">
    <property type="entry name" value="Flavoprotein-like_sf"/>
</dbReference>
<keyword evidence="2" id="KW-0288">FMN</keyword>
<dbReference type="SUPFAM" id="SSF52218">
    <property type="entry name" value="Flavoproteins"/>
    <property type="match status" value="1"/>
</dbReference>
<dbReference type="Proteomes" id="UP001589828">
    <property type="component" value="Unassembled WGS sequence"/>
</dbReference>
<evidence type="ECO:0000256" key="2">
    <source>
        <dbReference type="ARBA" id="ARBA00022643"/>
    </source>
</evidence>
<accession>A0ABV6L182</accession>
<gene>
    <name evidence="4" type="ORF">ACFFGT_04690</name>
</gene>
<keyword evidence="5" id="KW-1185">Reference proteome</keyword>
<dbReference type="PANTHER" id="PTHR43278:SF4">
    <property type="entry name" value="NAD(P)H-DEPENDENT FMN-CONTAINING OXIDOREDUCTASE YWQN-RELATED"/>
    <property type="match status" value="1"/>
</dbReference>
<reference evidence="4 5" key="1">
    <citation type="submission" date="2024-09" db="EMBL/GenBank/DDBJ databases">
        <authorList>
            <person name="Sun Q."/>
            <person name="Mori K."/>
        </authorList>
    </citation>
    <scope>NUCLEOTIDE SEQUENCE [LARGE SCALE GENOMIC DNA]</scope>
    <source>
        <strain evidence="4 5">NCAIM B.02415</strain>
    </source>
</reference>
<comment type="caution">
    <text evidence="4">The sequence shown here is derived from an EMBL/GenBank/DDBJ whole genome shotgun (WGS) entry which is preliminary data.</text>
</comment>
<dbReference type="InterPro" id="IPR051796">
    <property type="entry name" value="ISF_SsuE-like"/>
</dbReference>
<proteinExistence type="predicted"/>
<dbReference type="InterPro" id="IPR005025">
    <property type="entry name" value="FMN_Rdtase-like_dom"/>
</dbReference>
<sequence length="222" mass="24469">MKALIINCTLKRSPAFSNTGALAEKAAEQLEGQGFEIEIIRLNDYHVLTGNSSDEGEGDQWPLILEKIKACQIFIIATPIWMGNLASTSQKVIERLDAIFRDEELSSKENGQYMPYNKVGGCLITGNEDGAHSCAAQVLWALQEVGFTIPPNVNAYWVGMAGGEKDYVEGGGKHYLYTNKTLRYMTANLAWFAKLLAANPIGTNLLEEDKKAEAESDKEDDE</sequence>
<feature type="domain" description="NADPH-dependent FMN reductase-like" evidence="3">
    <location>
        <begin position="1"/>
        <end position="152"/>
    </location>
</feature>
<name>A0ABV6L182_9SPHI</name>
<evidence type="ECO:0000256" key="1">
    <source>
        <dbReference type="ARBA" id="ARBA00022630"/>
    </source>
</evidence>